<keyword evidence="1" id="KW-0812">Transmembrane</keyword>
<feature type="transmembrane region" description="Helical" evidence="1">
    <location>
        <begin position="22"/>
        <end position="42"/>
    </location>
</feature>
<dbReference type="AlphaFoldDB" id="A0A511BKS5"/>
<evidence type="ECO:0000256" key="1">
    <source>
        <dbReference type="SAM" id="Phobius"/>
    </source>
</evidence>
<name>A0A511BKS5_9PROT</name>
<proteinExistence type="predicted"/>
<keyword evidence="1" id="KW-0472">Membrane</keyword>
<accession>A0A511BKS5</accession>
<dbReference type="EMBL" id="BJVC01000001">
    <property type="protein sequence ID" value="GEL00959.1"/>
    <property type="molecule type" value="Genomic_DNA"/>
</dbReference>
<sequence length="467" mass="48789">MLALQALLACWGCLLPDGTPAGLFAFDALTACWFLIWTFGLLSRHPQLSGATELFGGLGLLCHETAYAVICMTLCLAFWQRSRPNGIHPHGQNPHGQRPDNGHSGGWRLGLFAPAGCAAVALPSIPSLLGFGAVPGLAMLPALSEFPILAWSLFVPPLLVMKGMTWPLILIASGTVVTLLAPSRYARQAWPVLLLGLTLAARAGGLPDTALAGGEALVLALALEAMGRHGWSLLFHIPLPPLAGFLPLWLGLHVVNGLCSLSPAWTAGGMMLGLAIGLIMLRGWKTGWDRLAAGAGAGAGAGTGAEAGRNAAGSVSALTLGLILSVCPGLLIGLVHPALLRLSDAGPDIWRSWPIWSIAGGDGTFWYPAAIFLLPALLAPAILGTLPASLPPFPRWPVSSGLSSPALRLPWAMRRPVVLLRRRYAGTVALGHRGATARAFAKTIARAGVILWIVVLAMALAWLGWTS</sequence>
<comment type="caution">
    <text evidence="2">The sequence shown here is derived from an EMBL/GenBank/DDBJ whole genome shotgun (WGS) entry which is preliminary data.</text>
</comment>
<keyword evidence="3" id="KW-1185">Reference proteome</keyword>
<reference evidence="2 3" key="1">
    <citation type="submission" date="2019-07" db="EMBL/GenBank/DDBJ databases">
        <title>Whole genome shotgun sequence of Swaminathania salitolerans NBRC 104436.</title>
        <authorList>
            <person name="Hosoyama A."/>
            <person name="Uohara A."/>
            <person name="Ohji S."/>
            <person name="Ichikawa N."/>
        </authorList>
    </citation>
    <scope>NUCLEOTIDE SEQUENCE [LARGE SCALE GENOMIC DNA]</scope>
    <source>
        <strain evidence="2 3">NBRC 104436</strain>
    </source>
</reference>
<feature type="transmembrane region" description="Helical" evidence="1">
    <location>
        <begin position="264"/>
        <end position="281"/>
    </location>
</feature>
<feature type="transmembrane region" description="Helical" evidence="1">
    <location>
        <begin position="54"/>
        <end position="79"/>
    </location>
</feature>
<protein>
    <submittedName>
        <fullName evidence="2">Uncharacterized protein</fullName>
    </submittedName>
</protein>
<feature type="transmembrane region" description="Helical" evidence="1">
    <location>
        <begin position="233"/>
        <end position="252"/>
    </location>
</feature>
<dbReference type="Proteomes" id="UP000321405">
    <property type="component" value="Unassembled WGS sequence"/>
</dbReference>
<organism evidence="2 3">
    <name type="scientific">Swaminathania salitolerans</name>
    <dbReference type="NCBI Taxonomy" id="182838"/>
    <lineage>
        <taxon>Bacteria</taxon>
        <taxon>Pseudomonadati</taxon>
        <taxon>Pseudomonadota</taxon>
        <taxon>Alphaproteobacteria</taxon>
        <taxon>Acetobacterales</taxon>
        <taxon>Acetobacteraceae</taxon>
        <taxon>Swaminathania</taxon>
    </lineage>
</organism>
<keyword evidence="1" id="KW-1133">Transmembrane helix</keyword>
<evidence type="ECO:0000313" key="2">
    <source>
        <dbReference type="EMBL" id="GEL00959.1"/>
    </source>
</evidence>
<feature type="transmembrane region" description="Helical" evidence="1">
    <location>
        <begin position="164"/>
        <end position="181"/>
    </location>
</feature>
<feature type="transmembrane region" description="Helical" evidence="1">
    <location>
        <begin position="365"/>
        <end position="386"/>
    </location>
</feature>
<feature type="transmembrane region" description="Helical" evidence="1">
    <location>
        <begin position="317"/>
        <end position="339"/>
    </location>
</feature>
<feature type="transmembrane region" description="Helical" evidence="1">
    <location>
        <begin position="443"/>
        <end position="465"/>
    </location>
</feature>
<evidence type="ECO:0000313" key="3">
    <source>
        <dbReference type="Proteomes" id="UP000321405"/>
    </source>
</evidence>
<gene>
    <name evidence="2" type="ORF">SSA02_01220</name>
</gene>